<dbReference type="RefSeq" id="WP_136881041.1">
    <property type="nucleotide sequence ID" value="NZ_SWDX01000006.1"/>
</dbReference>
<evidence type="ECO:0000313" key="3">
    <source>
        <dbReference type="Proteomes" id="UP000309594"/>
    </source>
</evidence>
<feature type="signal peptide" evidence="1">
    <location>
        <begin position="1"/>
        <end position="30"/>
    </location>
</feature>
<reference evidence="2 3" key="1">
    <citation type="submission" date="2019-04" db="EMBL/GenBank/DDBJ databases">
        <title>Pedobacter sp. RP-1-16 sp. nov., isolated from Arctic soil.</title>
        <authorList>
            <person name="Dahal R.H."/>
            <person name="Kim D.-U."/>
        </authorList>
    </citation>
    <scope>NUCLEOTIDE SEQUENCE [LARGE SCALE GENOMIC DNA]</scope>
    <source>
        <strain evidence="2 3">RP-1-16</strain>
    </source>
</reference>
<evidence type="ECO:0000313" key="2">
    <source>
        <dbReference type="EMBL" id="TKC59168.1"/>
    </source>
</evidence>
<evidence type="ECO:0000256" key="1">
    <source>
        <dbReference type="SAM" id="SignalP"/>
    </source>
</evidence>
<proteinExistence type="predicted"/>
<name>A0A4U1G6C3_9SPHI</name>
<accession>A0A4U1G6C3</accession>
<dbReference type="Proteomes" id="UP000309594">
    <property type="component" value="Unassembled WGS sequence"/>
</dbReference>
<dbReference type="AlphaFoldDB" id="A0A4U1G6C3"/>
<keyword evidence="1" id="KW-0732">Signal</keyword>
<gene>
    <name evidence="2" type="ORF">FBD94_16685</name>
</gene>
<dbReference type="EMBL" id="SWDX01000006">
    <property type="protein sequence ID" value="TKC59168.1"/>
    <property type="molecule type" value="Genomic_DNA"/>
</dbReference>
<comment type="caution">
    <text evidence="2">The sequence shown here is derived from an EMBL/GenBank/DDBJ whole genome shotgun (WGS) entry which is preliminary data.</text>
</comment>
<protein>
    <recommendedName>
        <fullName evidence="4">WG repeat-containing protein</fullName>
    </recommendedName>
</protein>
<sequence length="511" mass="58142">MKNKISYSNFVNAKCTLFFTFFLFSLTTFGQSQSNIIKKTEWNGMVSFVSKYGVMFQNQFGQTLELSDNNTAMIIGTPKVDFAIVNIDGKLTQKWITPLKGYPLGIGKFHGAILVIAAADKGFANNMTPIYKAYVLEEQTGKLISEKIIYEGNEDYLEDHDLFFAKDGSYFMMSVRHTEKKRKVGIFNTEKAESDFKSTTSFTLIDFDRQLNQREKTNPVIPKGESWMVSDYQSGRFLISAIDKAAGKLNVATYVASSPDPLVTVSIPIDLHKSGDIYSAKTISAPDSLINYMAIIYLNQNREVALSVAKIHFNTRTYSVINEVFDKKHMKELKDSFVASDKKNDDLTFSSPNFFGIRSVELYGNKLMVALSSRYVSSYNKIVITAESSMLLNVYDKNLKKQYHQFLPREFYNMTNQGFDVAFNLKGSTLKMLYNKKSNVNSDVVPIYSEMDIENGKILKMNKIMGAETNEDYFMNTKSVSWMDQSCVIPYLDRQRAFSIKLGMQMQLVNH</sequence>
<evidence type="ECO:0008006" key="4">
    <source>
        <dbReference type="Google" id="ProtNLM"/>
    </source>
</evidence>
<feature type="chain" id="PRO_5020267232" description="WG repeat-containing protein" evidence="1">
    <location>
        <begin position="31"/>
        <end position="511"/>
    </location>
</feature>
<organism evidence="2 3">
    <name type="scientific">Pedobacter hiemivivus</name>
    <dbReference type="NCBI Taxonomy" id="2530454"/>
    <lineage>
        <taxon>Bacteria</taxon>
        <taxon>Pseudomonadati</taxon>
        <taxon>Bacteroidota</taxon>
        <taxon>Sphingobacteriia</taxon>
        <taxon>Sphingobacteriales</taxon>
        <taxon>Sphingobacteriaceae</taxon>
        <taxon>Pedobacter</taxon>
    </lineage>
</organism>